<proteinExistence type="predicted"/>
<feature type="non-terminal residue" evidence="1">
    <location>
        <position position="1"/>
    </location>
</feature>
<reference evidence="1" key="1">
    <citation type="journal article" date="2014" name="Front. Microbiol.">
        <title>High frequency of phylogenetically diverse reductive dehalogenase-homologous genes in deep subseafloor sedimentary metagenomes.</title>
        <authorList>
            <person name="Kawai M."/>
            <person name="Futagami T."/>
            <person name="Toyoda A."/>
            <person name="Takaki Y."/>
            <person name="Nishi S."/>
            <person name="Hori S."/>
            <person name="Arai W."/>
            <person name="Tsubouchi T."/>
            <person name="Morono Y."/>
            <person name="Uchiyama I."/>
            <person name="Ito T."/>
            <person name="Fujiyama A."/>
            <person name="Inagaki F."/>
            <person name="Takami H."/>
        </authorList>
    </citation>
    <scope>NUCLEOTIDE SEQUENCE</scope>
    <source>
        <strain evidence="1">Expedition CK06-06</strain>
    </source>
</reference>
<name>X1RIS4_9ZZZZ</name>
<sequence>SPFLLRGYQERGTSGTEQRVIPIGINVYKRKDLVISE</sequence>
<accession>X1RIS4</accession>
<evidence type="ECO:0000313" key="1">
    <source>
        <dbReference type="EMBL" id="GAI80652.1"/>
    </source>
</evidence>
<dbReference type="AlphaFoldDB" id="X1RIS4"/>
<organism evidence="1">
    <name type="scientific">marine sediment metagenome</name>
    <dbReference type="NCBI Taxonomy" id="412755"/>
    <lineage>
        <taxon>unclassified sequences</taxon>
        <taxon>metagenomes</taxon>
        <taxon>ecological metagenomes</taxon>
    </lineage>
</organism>
<protein>
    <submittedName>
        <fullName evidence="1">Uncharacterized protein</fullName>
    </submittedName>
</protein>
<dbReference type="EMBL" id="BARW01014849">
    <property type="protein sequence ID" value="GAI80652.1"/>
    <property type="molecule type" value="Genomic_DNA"/>
</dbReference>
<gene>
    <name evidence="1" type="ORF">S12H4_26205</name>
</gene>
<comment type="caution">
    <text evidence="1">The sequence shown here is derived from an EMBL/GenBank/DDBJ whole genome shotgun (WGS) entry which is preliminary data.</text>
</comment>